<organism evidence="2 3">
    <name type="scientific">Thermanaerothrix solaris</name>
    <dbReference type="NCBI Taxonomy" id="3058434"/>
    <lineage>
        <taxon>Bacteria</taxon>
        <taxon>Bacillati</taxon>
        <taxon>Chloroflexota</taxon>
        <taxon>Anaerolineae</taxon>
        <taxon>Anaerolineales</taxon>
        <taxon>Anaerolineaceae</taxon>
        <taxon>Thermanaerothrix</taxon>
    </lineage>
</organism>
<dbReference type="Gene3D" id="3.90.1150.10">
    <property type="entry name" value="Aspartate Aminotransferase, domain 1"/>
    <property type="match status" value="1"/>
</dbReference>
<keyword evidence="3" id="KW-1185">Reference proteome</keyword>
<dbReference type="RefSeq" id="WP_315623637.1">
    <property type="nucleotide sequence ID" value="NZ_JAUHMF010000001.1"/>
</dbReference>
<dbReference type="Proteomes" id="UP001254165">
    <property type="component" value="Unassembled WGS sequence"/>
</dbReference>
<dbReference type="EC" id="2.6.1.-" evidence="2"/>
<dbReference type="InterPro" id="IPR015422">
    <property type="entry name" value="PyrdxlP-dep_Trfase_small"/>
</dbReference>
<dbReference type="PANTHER" id="PTHR30244:SF34">
    <property type="entry name" value="DTDP-4-AMINO-4,6-DIDEOXYGALACTOSE TRANSAMINASE"/>
    <property type="match status" value="1"/>
</dbReference>
<evidence type="ECO:0000313" key="2">
    <source>
        <dbReference type="EMBL" id="MDT8896987.1"/>
    </source>
</evidence>
<keyword evidence="2" id="KW-0808">Transferase</keyword>
<name>A0ABU3NLY2_9CHLR</name>
<reference evidence="2 3" key="1">
    <citation type="submission" date="2023-07" db="EMBL/GenBank/DDBJ databases">
        <title>Novel species of Thermanaerothrix with wide hydrolytic capabilities.</title>
        <authorList>
            <person name="Zayulina K.S."/>
            <person name="Podosokorskaya O.A."/>
            <person name="Elcheninov A.G."/>
        </authorList>
    </citation>
    <scope>NUCLEOTIDE SEQUENCE [LARGE SCALE GENOMIC DNA]</scope>
    <source>
        <strain evidence="2 3">4228-RoL</strain>
    </source>
</reference>
<dbReference type="Gene3D" id="3.40.640.10">
    <property type="entry name" value="Type I PLP-dependent aspartate aminotransferase-like (Major domain)"/>
    <property type="match status" value="1"/>
</dbReference>
<dbReference type="InterPro" id="IPR015424">
    <property type="entry name" value="PyrdxlP-dep_Trfase"/>
</dbReference>
<dbReference type="GO" id="GO:0008483">
    <property type="term" value="F:transaminase activity"/>
    <property type="evidence" value="ECO:0007669"/>
    <property type="project" value="UniProtKB-KW"/>
</dbReference>
<accession>A0ABU3NLY2</accession>
<dbReference type="EMBL" id="JAUHMF010000001">
    <property type="protein sequence ID" value="MDT8896987.1"/>
    <property type="molecule type" value="Genomic_DNA"/>
</dbReference>
<keyword evidence="2" id="KW-0032">Aminotransferase</keyword>
<keyword evidence="1" id="KW-0663">Pyridoxal phosphate</keyword>
<dbReference type="Pfam" id="PF01041">
    <property type="entry name" value="DegT_DnrJ_EryC1"/>
    <property type="match status" value="1"/>
</dbReference>
<dbReference type="PANTHER" id="PTHR30244">
    <property type="entry name" value="TRANSAMINASE"/>
    <property type="match status" value="1"/>
</dbReference>
<protein>
    <submittedName>
        <fullName evidence="2">DegT/DnrJ/EryC1/StrS family aminotransferase</fullName>
        <ecNumber evidence="2">2.6.1.-</ecNumber>
    </submittedName>
</protein>
<sequence>MSVWRIPLADIDLGEEEKAAVLAVLDRRWLTMGEETQHFEQEFADYVGATFAYAVSNCTVALHLACLALGLGPGDEVLVPSLTFVATAAAVRYVGATPRFVEITSEKDLTISPQDIVNCITPRTRAIIVMHYGGYMCDMPSILNIARQHNLFVIEDAAHSPGASLEGRKAGVWGDIGCFSFFSNKNLSTGEGGMVTTHRQDIAEKIRVLRSHGMTALTWDRHHGHAWSYDVVALGYNYRLDELRSAIGRVQLRKLEANNQRREDLVAYYREKIRERVPNIEVPFESHPGQSSYHLMPILLPRETPREHFMEGMKRRGIQTSIHYPPVHQFSAYQGITLVQGRDLHFTESIANREVTLPLYPMLTKAQVDEVVEAIFETLIETQPNH</sequence>
<dbReference type="InterPro" id="IPR000653">
    <property type="entry name" value="DegT/StrS_aminotransferase"/>
</dbReference>
<dbReference type="CDD" id="cd00616">
    <property type="entry name" value="AHBA_syn"/>
    <property type="match status" value="1"/>
</dbReference>
<gene>
    <name evidence="2" type="ORF">QYE77_01825</name>
</gene>
<dbReference type="InterPro" id="IPR015421">
    <property type="entry name" value="PyrdxlP-dep_Trfase_major"/>
</dbReference>
<evidence type="ECO:0000313" key="3">
    <source>
        <dbReference type="Proteomes" id="UP001254165"/>
    </source>
</evidence>
<evidence type="ECO:0000256" key="1">
    <source>
        <dbReference type="RuleBase" id="RU004508"/>
    </source>
</evidence>
<comment type="caution">
    <text evidence="2">The sequence shown here is derived from an EMBL/GenBank/DDBJ whole genome shotgun (WGS) entry which is preliminary data.</text>
</comment>
<comment type="similarity">
    <text evidence="1">Belongs to the DegT/DnrJ/EryC1 family.</text>
</comment>
<proteinExistence type="inferred from homology"/>
<dbReference type="SUPFAM" id="SSF53383">
    <property type="entry name" value="PLP-dependent transferases"/>
    <property type="match status" value="1"/>
</dbReference>
<dbReference type="PIRSF" id="PIRSF000390">
    <property type="entry name" value="PLP_StrS"/>
    <property type="match status" value="1"/>
</dbReference>